<gene>
    <name evidence="1" type="ORF">g.152402</name>
</gene>
<organism evidence="1">
    <name type="scientific">Sipha flava</name>
    <name type="common">yellow sugarcane aphid</name>
    <dbReference type="NCBI Taxonomy" id="143950"/>
    <lineage>
        <taxon>Eukaryota</taxon>
        <taxon>Metazoa</taxon>
        <taxon>Ecdysozoa</taxon>
        <taxon>Arthropoda</taxon>
        <taxon>Hexapoda</taxon>
        <taxon>Insecta</taxon>
        <taxon>Pterygota</taxon>
        <taxon>Neoptera</taxon>
        <taxon>Paraneoptera</taxon>
        <taxon>Hemiptera</taxon>
        <taxon>Sternorrhyncha</taxon>
        <taxon>Aphidomorpha</taxon>
        <taxon>Aphidoidea</taxon>
        <taxon>Aphididae</taxon>
        <taxon>Sipha</taxon>
    </lineage>
</organism>
<reference evidence="1" key="1">
    <citation type="submission" date="2018-04" db="EMBL/GenBank/DDBJ databases">
        <title>Transcriptome assembly of Sipha flava.</title>
        <authorList>
            <person name="Scully E.D."/>
            <person name="Geib S.M."/>
            <person name="Palmer N.A."/>
            <person name="Koch K."/>
            <person name="Bradshaw J."/>
            <person name="Heng-Moss T."/>
            <person name="Sarath G."/>
        </authorList>
    </citation>
    <scope>NUCLEOTIDE SEQUENCE</scope>
</reference>
<proteinExistence type="predicted"/>
<dbReference type="AlphaFoldDB" id="A0A2S2RBS4"/>
<name>A0A2S2RBS4_9HEMI</name>
<protein>
    <submittedName>
        <fullName evidence="1">Uncharacterized protein</fullName>
    </submittedName>
</protein>
<dbReference type="EMBL" id="GGMS01017729">
    <property type="protein sequence ID" value="MBY86932.1"/>
    <property type="molecule type" value="Transcribed_RNA"/>
</dbReference>
<evidence type="ECO:0000313" key="1">
    <source>
        <dbReference type="EMBL" id="MBY86932.1"/>
    </source>
</evidence>
<accession>A0A2S2RBS4</accession>
<sequence length="99" mass="10987">MVGSSEGRVALRVITSPPWDRNRRFSADDVFSRHRNGLTGVFEMAGQIAPRVVLHLSKTIDVSQSVEESRGEGLGACGRRHRNRRVKGLCERCTVPAEI</sequence>